<dbReference type="Proteomes" id="UP000199589">
    <property type="component" value="Unassembled WGS sequence"/>
</dbReference>
<evidence type="ECO:0000256" key="6">
    <source>
        <dbReference type="ARBA" id="ARBA00022692"/>
    </source>
</evidence>
<evidence type="ECO:0000256" key="8">
    <source>
        <dbReference type="ARBA" id="ARBA00023136"/>
    </source>
</evidence>
<accession>A0A1I3ZUU3</accession>
<evidence type="ECO:0000313" key="13">
    <source>
        <dbReference type="Proteomes" id="UP000199589"/>
    </source>
</evidence>
<dbReference type="Pfam" id="PF02653">
    <property type="entry name" value="BPD_transp_2"/>
    <property type="match status" value="1"/>
</dbReference>
<evidence type="ECO:0000256" key="1">
    <source>
        <dbReference type="ARBA" id="ARBA00004651"/>
    </source>
</evidence>
<dbReference type="InterPro" id="IPR001851">
    <property type="entry name" value="ABC_transp_permease"/>
</dbReference>
<keyword evidence="4" id="KW-0997">Cell inner membrane</keyword>
<feature type="transmembrane region" description="Helical" evidence="11">
    <location>
        <begin position="46"/>
        <end position="66"/>
    </location>
</feature>
<feature type="transmembrane region" description="Helical" evidence="11">
    <location>
        <begin position="96"/>
        <end position="113"/>
    </location>
</feature>
<evidence type="ECO:0000256" key="4">
    <source>
        <dbReference type="ARBA" id="ARBA00022519"/>
    </source>
</evidence>
<keyword evidence="13" id="KW-1185">Reference proteome</keyword>
<dbReference type="GO" id="GO:0005886">
    <property type="term" value="C:plasma membrane"/>
    <property type="evidence" value="ECO:0007669"/>
    <property type="project" value="UniProtKB-SubCell"/>
</dbReference>
<name>A0A1I3ZUU3_9LACT</name>
<dbReference type="PANTHER" id="PTHR32196:SF32">
    <property type="entry name" value="XYLOSE TRANSPORT SYSTEM PERMEASE PROTEIN XYLH"/>
    <property type="match status" value="1"/>
</dbReference>
<dbReference type="GO" id="GO:0022857">
    <property type="term" value="F:transmembrane transporter activity"/>
    <property type="evidence" value="ECO:0007669"/>
    <property type="project" value="InterPro"/>
</dbReference>
<organism evidence="12 13">
    <name type="scientific">Marinilactibacillus piezotolerans</name>
    <dbReference type="NCBI Taxonomy" id="258723"/>
    <lineage>
        <taxon>Bacteria</taxon>
        <taxon>Bacillati</taxon>
        <taxon>Bacillota</taxon>
        <taxon>Bacilli</taxon>
        <taxon>Lactobacillales</taxon>
        <taxon>Carnobacteriaceae</taxon>
        <taxon>Marinilactibacillus</taxon>
    </lineage>
</organism>
<reference evidence="13" key="1">
    <citation type="submission" date="2016-10" db="EMBL/GenBank/DDBJ databases">
        <authorList>
            <person name="Varghese N."/>
            <person name="Submissions S."/>
        </authorList>
    </citation>
    <scope>NUCLEOTIDE SEQUENCE [LARGE SCALE GENOMIC DNA]</scope>
    <source>
        <strain evidence="13">DSM 16108</strain>
    </source>
</reference>
<evidence type="ECO:0000256" key="10">
    <source>
        <dbReference type="ARBA" id="ARBA00035686"/>
    </source>
</evidence>
<evidence type="ECO:0000256" key="3">
    <source>
        <dbReference type="ARBA" id="ARBA00022475"/>
    </source>
</evidence>
<protein>
    <recommendedName>
        <fullName evidence="10">Xylose transport system permease protein XylH</fullName>
    </recommendedName>
</protein>
<sequence length="129" mass="13073">MVIVSALGLTAKFITDRTTVGRHIYAIDGNEKAATLSGINTKRVKFWTFASMGVMSAIAGLVYSAGLNAASASAGQGCELDAIAACYIRGASTSDGIGTVIVALIGALVMALLNNGMSLMGSVLTGNKL</sequence>
<keyword evidence="5" id="KW-0762">Sugar transport</keyword>
<keyword evidence="7 11" id="KW-1133">Transmembrane helix</keyword>
<evidence type="ECO:0000256" key="7">
    <source>
        <dbReference type="ARBA" id="ARBA00022989"/>
    </source>
</evidence>
<evidence type="ECO:0000256" key="9">
    <source>
        <dbReference type="ARBA" id="ARBA00035611"/>
    </source>
</evidence>
<proteinExistence type="predicted"/>
<evidence type="ECO:0000256" key="11">
    <source>
        <dbReference type="SAM" id="Phobius"/>
    </source>
</evidence>
<gene>
    <name evidence="12" type="ORF">SAMN04488569_10398</name>
</gene>
<evidence type="ECO:0000256" key="5">
    <source>
        <dbReference type="ARBA" id="ARBA00022597"/>
    </source>
</evidence>
<evidence type="ECO:0000313" key="12">
    <source>
        <dbReference type="EMBL" id="SFK47865.1"/>
    </source>
</evidence>
<keyword evidence="8 11" id="KW-0472">Membrane</keyword>
<keyword evidence="6 11" id="KW-0812">Transmembrane</keyword>
<keyword evidence="3" id="KW-1003">Cell membrane</keyword>
<dbReference type="EMBL" id="FOSJ01000039">
    <property type="protein sequence ID" value="SFK47865.1"/>
    <property type="molecule type" value="Genomic_DNA"/>
</dbReference>
<comment type="function">
    <text evidence="9">Part of the binding-protein-dependent transport system for D-xylose. Probably responsible for the translocation of the substrate across the membrane.</text>
</comment>
<evidence type="ECO:0000256" key="2">
    <source>
        <dbReference type="ARBA" id="ARBA00022448"/>
    </source>
</evidence>
<dbReference type="PANTHER" id="PTHR32196">
    <property type="entry name" value="ABC TRANSPORTER PERMEASE PROTEIN YPHD-RELATED-RELATED"/>
    <property type="match status" value="1"/>
</dbReference>
<keyword evidence="2" id="KW-0813">Transport</keyword>
<dbReference type="AlphaFoldDB" id="A0A1I3ZUU3"/>
<comment type="subcellular location">
    <subcellularLocation>
        <location evidence="1">Cell membrane</location>
        <topology evidence="1">Multi-pass membrane protein</topology>
    </subcellularLocation>
</comment>